<dbReference type="PANTHER" id="PTHR24113:SF12">
    <property type="entry name" value="RAN GTPASE-ACTIVATING PROTEIN 1"/>
    <property type="match status" value="1"/>
</dbReference>
<proteinExistence type="predicted"/>
<dbReference type="GO" id="GO:0048471">
    <property type="term" value="C:perinuclear region of cytoplasm"/>
    <property type="evidence" value="ECO:0007669"/>
    <property type="project" value="TreeGrafter"/>
</dbReference>
<feature type="non-terminal residue" evidence="5">
    <location>
        <position position="1"/>
    </location>
</feature>
<evidence type="ECO:0000256" key="2">
    <source>
        <dbReference type="ARBA" id="ARBA00022614"/>
    </source>
</evidence>
<evidence type="ECO:0000256" key="3">
    <source>
        <dbReference type="ARBA" id="ARBA00022737"/>
    </source>
</evidence>
<feature type="region of interest" description="Disordered" evidence="4">
    <location>
        <begin position="219"/>
        <end position="262"/>
    </location>
</feature>
<dbReference type="GO" id="GO:0005634">
    <property type="term" value="C:nucleus"/>
    <property type="evidence" value="ECO:0007669"/>
    <property type="project" value="TreeGrafter"/>
</dbReference>
<dbReference type="GO" id="GO:0005829">
    <property type="term" value="C:cytosol"/>
    <property type="evidence" value="ECO:0007669"/>
    <property type="project" value="TreeGrafter"/>
</dbReference>
<gene>
    <name evidence="5" type="ORF">TELCIR_22996</name>
</gene>
<keyword evidence="2" id="KW-0433">Leucine-rich repeat</keyword>
<keyword evidence="1" id="KW-0343">GTPase activation</keyword>
<dbReference type="InterPro" id="IPR027038">
    <property type="entry name" value="RanGap"/>
</dbReference>
<dbReference type="GO" id="GO:0031267">
    <property type="term" value="F:small GTPase binding"/>
    <property type="evidence" value="ECO:0007669"/>
    <property type="project" value="TreeGrafter"/>
</dbReference>
<keyword evidence="3" id="KW-0677">Repeat</keyword>
<evidence type="ECO:0000313" key="6">
    <source>
        <dbReference type="Proteomes" id="UP000230423"/>
    </source>
</evidence>
<dbReference type="GO" id="GO:0006913">
    <property type="term" value="P:nucleocytoplasmic transport"/>
    <property type="evidence" value="ECO:0007669"/>
    <property type="project" value="TreeGrafter"/>
</dbReference>
<dbReference type="InterPro" id="IPR032675">
    <property type="entry name" value="LRR_dom_sf"/>
</dbReference>
<dbReference type="Gene3D" id="3.80.10.10">
    <property type="entry name" value="Ribonuclease Inhibitor"/>
    <property type="match status" value="1"/>
</dbReference>
<evidence type="ECO:0000313" key="5">
    <source>
        <dbReference type="EMBL" id="PIO55616.1"/>
    </source>
</evidence>
<dbReference type="AlphaFoldDB" id="A0A2G9TCD0"/>
<keyword evidence="6" id="KW-1185">Reference proteome</keyword>
<protein>
    <recommendedName>
        <fullName evidence="7">Leucine Rich repeat-containing domain protein</fullName>
    </recommendedName>
</protein>
<dbReference type="Proteomes" id="UP000230423">
    <property type="component" value="Unassembled WGS sequence"/>
</dbReference>
<feature type="compositionally biased region" description="Acidic residues" evidence="4">
    <location>
        <begin position="223"/>
        <end position="262"/>
    </location>
</feature>
<dbReference type="PANTHER" id="PTHR24113">
    <property type="entry name" value="RAN GTPASE-ACTIVATING PROTEIN 1"/>
    <property type="match status" value="1"/>
</dbReference>
<name>A0A2G9TCD0_TELCI</name>
<evidence type="ECO:0000256" key="1">
    <source>
        <dbReference type="ARBA" id="ARBA00022468"/>
    </source>
</evidence>
<organism evidence="5 6">
    <name type="scientific">Teladorsagia circumcincta</name>
    <name type="common">Brown stomach worm</name>
    <name type="synonym">Ostertagia circumcincta</name>
    <dbReference type="NCBI Taxonomy" id="45464"/>
    <lineage>
        <taxon>Eukaryota</taxon>
        <taxon>Metazoa</taxon>
        <taxon>Ecdysozoa</taxon>
        <taxon>Nematoda</taxon>
        <taxon>Chromadorea</taxon>
        <taxon>Rhabditida</taxon>
        <taxon>Rhabditina</taxon>
        <taxon>Rhabditomorpha</taxon>
        <taxon>Strongyloidea</taxon>
        <taxon>Trichostrongylidae</taxon>
        <taxon>Teladorsagia</taxon>
    </lineage>
</organism>
<evidence type="ECO:0000256" key="4">
    <source>
        <dbReference type="SAM" id="MobiDB-lite"/>
    </source>
</evidence>
<dbReference type="GO" id="GO:0005096">
    <property type="term" value="F:GTPase activator activity"/>
    <property type="evidence" value="ECO:0007669"/>
    <property type="project" value="UniProtKB-KW"/>
</dbReference>
<reference evidence="5 6" key="1">
    <citation type="submission" date="2015-09" db="EMBL/GenBank/DDBJ databases">
        <title>Draft genome of the parasitic nematode Teladorsagia circumcincta isolate WARC Sus (inbred).</title>
        <authorList>
            <person name="Mitreva M."/>
        </authorList>
    </citation>
    <scope>NUCLEOTIDE SEQUENCE [LARGE SCALE GENOMIC DNA]</scope>
    <source>
        <strain evidence="5 6">S</strain>
    </source>
</reference>
<dbReference type="OrthoDB" id="184583at2759"/>
<evidence type="ECO:0008006" key="7">
    <source>
        <dbReference type="Google" id="ProtNLM"/>
    </source>
</evidence>
<dbReference type="SMART" id="SM00368">
    <property type="entry name" value="LRR_RI"/>
    <property type="match status" value="5"/>
</dbReference>
<dbReference type="SUPFAM" id="SSF52047">
    <property type="entry name" value="RNI-like"/>
    <property type="match status" value="1"/>
</dbReference>
<sequence>ISQFLVSKSAYSLQVLKLNNNGLGAGGKVIASCLLKCHRNAFNDGYAFKLKTFVAGRNRLEDPGAKALAEAFSTLGTLEEVIIPQNGIRAAGICALAHSFRSNPLLRIININDNTCTVEGALALADVLEDLTNLEVLDLGDSLCRDDGIVNICEALQRHFKLQSVDFSGNELSAETGESVVTMWKEVFLAEGQVVKLKMTNNCFGSRFYDIKEMAEGTPIDLGESDDDEGTLSECSDEFVESENDSEDEEEDYDDEEEGMIM</sequence>
<accession>A0A2G9TCD0</accession>
<dbReference type="EMBL" id="KZ385052">
    <property type="protein sequence ID" value="PIO55616.1"/>
    <property type="molecule type" value="Genomic_DNA"/>
</dbReference>